<dbReference type="AlphaFoldDB" id="A0A919K9H9"/>
<dbReference type="EMBL" id="BOMV01000101">
    <property type="protein sequence ID" value="GIF01306.1"/>
    <property type="molecule type" value="Genomic_DNA"/>
</dbReference>
<reference evidence="2" key="1">
    <citation type="submission" date="2021-01" db="EMBL/GenBank/DDBJ databases">
        <title>Whole genome shotgun sequence of Actinoplanes rishiriensis NBRC 108556.</title>
        <authorList>
            <person name="Komaki H."/>
            <person name="Tamura T."/>
        </authorList>
    </citation>
    <scope>NUCLEOTIDE SEQUENCE</scope>
    <source>
        <strain evidence="2">NBRC 108556</strain>
    </source>
</reference>
<proteinExistence type="predicted"/>
<sequence>MSLQRRTRRGPTPRAVGRVVGRVRVSRVVGRVRPNEHAPTDVVRLDELPTPVFADDSRVRRRRLRRLSYGIVFLLLLALLAFWLSQISGGAPR</sequence>
<name>A0A919K9H9_9ACTN</name>
<evidence type="ECO:0000313" key="3">
    <source>
        <dbReference type="Proteomes" id="UP000636960"/>
    </source>
</evidence>
<keyword evidence="1" id="KW-0812">Transmembrane</keyword>
<feature type="transmembrane region" description="Helical" evidence="1">
    <location>
        <begin position="67"/>
        <end position="85"/>
    </location>
</feature>
<protein>
    <submittedName>
        <fullName evidence="2">Uncharacterized protein</fullName>
    </submittedName>
</protein>
<keyword evidence="3" id="KW-1185">Reference proteome</keyword>
<evidence type="ECO:0000256" key="1">
    <source>
        <dbReference type="SAM" id="Phobius"/>
    </source>
</evidence>
<evidence type="ECO:0000313" key="2">
    <source>
        <dbReference type="EMBL" id="GIF01306.1"/>
    </source>
</evidence>
<keyword evidence="1" id="KW-1133">Transmembrane helix</keyword>
<dbReference type="RefSeq" id="WP_203789955.1">
    <property type="nucleotide sequence ID" value="NZ_BOMV01000101.1"/>
</dbReference>
<dbReference type="Proteomes" id="UP000636960">
    <property type="component" value="Unassembled WGS sequence"/>
</dbReference>
<comment type="caution">
    <text evidence="2">The sequence shown here is derived from an EMBL/GenBank/DDBJ whole genome shotgun (WGS) entry which is preliminary data.</text>
</comment>
<accession>A0A919K9H9</accession>
<organism evidence="2 3">
    <name type="scientific">Paractinoplanes rishiriensis</name>
    <dbReference type="NCBI Taxonomy" id="1050105"/>
    <lineage>
        <taxon>Bacteria</taxon>
        <taxon>Bacillati</taxon>
        <taxon>Actinomycetota</taxon>
        <taxon>Actinomycetes</taxon>
        <taxon>Micromonosporales</taxon>
        <taxon>Micromonosporaceae</taxon>
        <taxon>Paractinoplanes</taxon>
    </lineage>
</organism>
<keyword evidence="1" id="KW-0472">Membrane</keyword>
<gene>
    <name evidence="2" type="ORF">Ari01nite_87700</name>
</gene>